<feature type="disulfide bond" description="Interchain (with C-10 in cleaved protease cofactor pVI-C)" evidence="10">
    <location>
        <position position="104"/>
    </location>
</feature>
<dbReference type="Pfam" id="PF00770">
    <property type="entry name" value="Peptidase_C5"/>
    <property type="match status" value="1"/>
</dbReference>
<evidence type="ECO:0000256" key="5">
    <source>
        <dbReference type="ARBA" id="ARBA00022813"/>
    </source>
</evidence>
<evidence type="ECO:0000256" key="4">
    <source>
        <dbReference type="ARBA" id="ARBA00022807"/>
    </source>
</evidence>
<comment type="catalytic activity">
    <reaction evidence="10 11">
        <text>Cleaves proteins of the adenovirus and its host cell at two consensus sites: -Yaa-Xaa-Gly-Gly-|-Xaa- and -Yaa-Xaa-Gly-Xaa-|-Gly- (in which Yaa is Met, Ile or Leu, and Xaa is any amino acid).</text>
        <dbReference type="EC" id="3.4.22.39"/>
    </reaction>
</comment>
<dbReference type="PRINTS" id="PR00703">
    <property type="entry name" value="ADVENDOPTASE"/>
</dbReference>
<organism evidence="13 14">
    <name type="scientific">California sea lion adenovirus 1</name>
    <dbReference type="NCBI Taxonomy" id="943083"/>
    <lineage>
        <taxon>Viruses</taxon>
        <taxon>Varidnaviria</taxon>
        <taxon>Bamfordvirae</taxon>
        <taxon>Preplasmiviricota</taxon>
        <taxon>Polisuviricotina</taxon>
        <taxon>Pharingeaviricetes</taxon>
        <taxon>Rowavirales</taxon>
        <taxon>Adenoviridae</taxon>
        <taxon>Mastadenovirus</taxon>
        <taxon>Mastadenovirus otariidae</taxon>
        <taxon>Sea lion mastadenovirus A</taxon>
    </lineage>
</organism>
<proteinExistence type="evidence at transcript level"/>
<dbReference type="GO" id="GO:0003677">
    <property type="term" value="F:DNA binding"/>
    <property type="evidence" value="ECO:0007669"/>
    <property type="project" value="UniProtKB-UniRule"/>
</dbReference>
<keyword evidence="8 10" id="KW-0238">DNA-binding</keyword>
<dbReference type="GO" id="GO:0042025">
    <property type="term" value="C:host cell nucleus"/>
    <property type="evidence" value="ECO:0007669"/>
    <property type="project" value="UniProtKB-SubCell"/>
</dbReference>
<dbReference type="HAMAP" id="MF_04059">
    <property type="entry name" value="ADV_PRO"/>
    <property type="match status" value="1"/>
</dbReference>
<keyword evidence="4 10" id="KW-0788">Thiol protease</keyword>
<evidence type="ECO:0000256" key="2">
    <source>
        <dbReference type="ARBA" id="ARBA00022670"/>
    </source>
</evidence>
<comment type="subcellular location">
    <subcellularLocation>
        <location evidence="10">Virion</location>
    </subcellularLocation>
    <subcellularLocation>
        <location evidence="10">Host nucleus</location>
    </subcellularLocation>
    <text evidence="10">Present in about 10 copies per virion.</text>
</comment>
<comment type="induction">
    <text evidence="10">Expressed in the late phase of the viral replicative cycle.</text>
</comment>
<keyword evidence="1 10" id="KW-1048">Host nucleus</keyword>
<feature type="site" description="Cleavage; by autolysis" evidence="10">
    <location>
        <begin position="51"/>
        <end position="52"/>
    </location>
</feature>
<dbReference type="SUPFAM" id="SSF54001">
    <property type="entry name" value="Cysteine proteinases"/>
    <property type="match status" value="1"/>
</dbReference>
<evidence type="ECO:0000256" key="9">
    <source>
        <dbReference type="ARBA" id="ARBA00023157"/>
    </source>
</evidence>
<dbReference type="InterPro" id="IPR000855">
    <property type="entry name" value="Peptidase_C5"/>
</dbReference>
<feature type="active site" evidence="10 12">
    <location>
        <position position="122"/>
    </location>
</feature>
<keyword evidence="3 10" id="KW-0378">Hydrolase</keyword>
<dbReference type="InterPro" id="IPR038765">
    <property type="entry name" value="Papain-like_cys_pep_sf"/>
</dbReference>
<comment type="similarity">
    <text evidence="10 11">Belongs to the peptidase C5 family.</text>
</comment>
<keyword evidence="9 10" id="KW-1015">Disulfide bond</keyword>
<dbReference type="EMBL" id="KJ563221">
    <property type="protein sequence ID" value="AIA22358.1"/>
    <property type="molecule type" value="Genomic_DNA"/>
</dbReference>
<evidence type="ECO:0000256" key="11">
    <source>
        <dbReference type="PIRNR" id="PIRNR001218"/>
    </source>
</evidence>
<accession>A0A059XN98</accession>
<gene>
    <name evidence="10" type="primary">L3</name>
</gene>
<evidence type="ECO:0000256" key="8">
    <source>
        <dbReference type="ARBA" id="ARBA00023125"/>
    </source>
</evidence>
<evidence type="ECO:0000256" key="10">
    <source>
        <dbReference type="HAMAP-Rule" id="MF_04059"/>
    </source>
</evidence>
<feature type="active site" evidence="10 12">
    <location>
        <position position="71"/>
    </location>
</feature>
<comment type="subunit">
    <text evidence="10">Interacts with protease cofactor pVI-C; this interaction is necessary for protease activation.</text>
</comment>
<dbReference type="Gene3D" id="3.40.395.10">
    <property type="entry name" value="Adenoviral Proteinase, Chain A"/>
    <property type="match status" value="1"/>
</dbReference>
<comment type="function">
    <text evidence="10">Cleaves viral precursor proteins (pTP, pIIIa, pVI, pVII, pVIII, and pX) inside newly assembled particles giving rise to mature virions. Protease complexed to its cofactor slides along the viral DNA to specifically locate and cleave the viral precursors. Mature virions have a weakened organization compared to the unmature virions, thereby facilitating subsequent uncoating. Without maturation, the particle lacks infectivity and is unable to uncoat. Late in adenovirus infection, in the cytoplasm, may participate in the cytoskeleton destruction. Cleaves host cell cytoskeletal keratins K7 and K18.</text>
</comment>
<dbReference type="GO" id="GO:0044423">
    <property type="term" value="C:virion component"/>
    <property type="evidence" value="ECO:0007669"/>
    <property type="project" value="UniProtKB-UniRule"/>
</dbReference>
<evidence type="ECO:0000256" key="6">
    <source>
        <dbReference type="ARBA" id="ARBA00022844"/>
    </source>
</evidence>
<dbReference type="OrthoDB" id="9248at10239"/>
<keyword evidence="14" id="KW-1185">Reference proteome</keyword>
<name>A0A059XN98_9ADEN</name>
<keyword evidence="5 10" id="KW-0068">Autocatalytic cleavage</keyword>
<evidence type="ECO:0000256" key="1">
    <source>
        <dbReference type="ARBA" id="ARBA00022562"/>
    </source>
</evidence>
<dbReference type="GO" id="GO:0004197">
    <property type="term" value="F:cysteine-type endopeptidase activity"/>
    <property type="evidence" value="ECO:0007669"/>
    <property type="project" value="UniProtKB-UniRule"/>
</dbReference>
<dbReference type="GO" id="GO:0006508">
    <property type="term" value="P:proteolysis"/>
    <property type="evidence" value="ECO:0007669"/>
    <property type="project" value="UniProtKB-KW"/>
</dbReference>
<reference evidence="13 14" key="1">
    <citation type="journal article" date="2015" name="Infect. Genet. Evol.">
        <title>Phylogenomic characterization of California sea lion adenovirus-1.</title>
        <authorList>
            <person name="Cortes-Hinojosa G."/>
            <person name="Gulland F.M."/>
            <person name="Goldstein T."/>
            <person name="Venn-Watson S."/>
            <person name="Rivera R."/>
            <person name="Waltzek T.B."/>
            <person name="Salemi M."/>
            <person name="Wellehan J.F.Jr."/>
        </authorList>
    </citation>
    <scope>NUCLEOTIDE SEQUENCE [LARGE SCALE GENOMIC DNA]</scope>
    <source>
        <strain evidence="13">Zc11-030</strain>
    </source>
</reference>
<dbReference type="PIRSF" id="PIRSF001218">
    <property type="entry name" value="Protease_ADV"/>
    <property type="match status" value="1"/>
</dbReference>
<dbReference type="KEGG" id="vg:19488619"/>
<comment type="miscellaneous">
    <text evidence="10">All late proteins expressed from the major late promoter are produced by alternative splicing and alternative polyadenylation of the same gene giving rise to non-overlapping ORFs. A leader sequence is present in the N-terminus of all these mRNAs and is recognized by the viral shutoff protein to provide expression although conventional translation via ribosome scanning from the cap has been shut off in the host cell.</text>
</comment>
<protein>
    <recommendedName>
        <fullName evidence="10">Protease</fullName>
        <ecNumber evidence="10">3.4.22.39</ecNumber>
    </recommendedName>
    <alternativeName>
        <fullName evidence="10">Adenain</fullName>
    </alternativeName>
    <alternativeName>
        <fullName evidence="10">Adenovirus protease</fullName>
        <shortName evidence="10">AVP</shortName>
    </alternativeName>
    <alternativeName>
        <fullName evidence="10">Adenovirus proteinase</fullName>
    </alternativeName>
    <alternativeName>
        <fullName evidence="10">Endoprotease</fullName>
    </alternativeName>
</protein>
<keyword evidence="2 10" id="KW-0645">Protease</keyword>
<evidence type="ECO:0000256" key="12">
    <source>
        <dbReference type="PIRSR" id="PIRSR001218-1"/>
    </source>
</evidence>
<evidence type="ECO:0000256" key="7">
    <source>
        <dbReference type="ARBA" id="ARBA00022921"/>
    </source>
</evidence>
<evidence type="ECO:0000256" key="3">
    <source>
        <dbReference type="ARBA" id="ARBA00022801"/>
    </source>
</evidence>
<evidence type="ECO:0000313" key="14">
    <source>
        <dbReference type="Proteomes" id="UP000116231"/>
    </source>
</evidence>
<keyword evidence="6 10" id="KW-0946">Virion</keyword>
<dbReference type="Proteomes" id="UP000116231">
    <property type="component" value="Segment"/>
</dbReference>
<sequence length="204" mass="23453">MGSTEDELHCIIKDLKIQPYFLGVYDKRFPGFINKHKICCAIINTAGRETGGMHWLALGWFPPKQLFYLFDPFGFSDAKLKQVYNFEYQGLLKRSALSSSPDKCVTLIQSKETIQGPNSAACGLFCCMFLHAFINWPLNAMNNNPTMDLLTGVSNHLLMASNVQNILYKNQNNLYKFLNNKSYYFRTHRRAIENNTHFNKSCEL</sequence>
<dbReference type="EC" id="3.4.22.39" evidence="10"/>
<evidence type="ECO:0000313" key="13">
    <source>
        <dbReference type="EMBL" id="AIA22358.1"/>
    </source>
</evidence>
<comment type="activity regulation">
    <text evidence="10">Requires DNA and protease cofactor for maximal activation. Inside nascent virions, becomes partially activated by binding to the viral DNA, allowing it to cleave the cofactor that binds to the protease and fully activates it. Actin, like the viral protease cofactor, seems to act as a cofactor in the cleavage of cytokeratin 18 and of actin itself.</text>
</comment>
<dbReference type="RefSeq" id="YP_009032617.1">
    <property type="nucleotide sequence ID" value="NC_024150.1"/>
</dbReference>
<keyword evidence="7 10" id="KW-0426">Late protein</keyword>
<feature type="active site" evidence="10 12">
    <location>
        <position position="54"/>
    </location>
</feature>